<name>A0A2C5YBE5_9HYPO</name>
<protein>
    <submittedName>
        <fullName evidence="2">Uncharacterized protein</fullName>
    </submittedName>
</protein>
<dbReference type="Proteomes" id="UP000226192">
    <property type="component" value="Unassembled WGS sequence"/>
</dbReference>
<feature type="region of interest" description="Disordered" evidence="1">
    <location>
        <begin position="1"/>
        <end position="48"/>
    </location>
</feature>
<reference evidence="2 3" key="1">
    <citation type="submission" date="2017-06" db="EMBL/GenBank/DDBJ databases">
        <title>Ant-infecting Ophiocordyceps genomes reveal a high diversity of potential behavioral manipulation genes and a possible major role for enterotoxins.</title>
        <authorList>
            <person name="De Bekker C."/>
            <person name="Evans H.C."/>
            <person name="Brachmann A."/>
            <person name="Hughes D.P."/>
        </authorList>
    </citation>
    <scope>NUCLEOTIDE SEQUENCE [LARGE SCALE GENOMIC DNA]</scope>
    <source>
        <strain evidence="2 3">Map64</strain>
    </source>
</reference>
<dbReference type="EMBL" id="NJET01000035">
    <property type="protein sequence ID" value="PHH64201.1"/>
    <property type="molecule type" value="Genomic_DNA"/>
</dbReference>
<gene>
    <name evidence="2" type="ORF">CDD81_4948</name>
</gene>
<organism evidence="2 3">
    <name type="scientific">Ophiocordyceps australis</name>
    <dbReference type="NCBI Taxonomy" id="1399860"/>
    <lineage>
        <taxon>Eukaryota</taxon>
        <taxon>Fungi</taxon>
        <taxon>Dikarya</taxon>
        <taxon>Ascomycota</taxon>
        <taxon>Pezizomycotina</taxon>
        <taxon>Sordariomycetes</taxon>
        <taxon>Hypocreomycetidae</taxon>
        <taxon>Hypocreales</taxon>
        <taxon>Ophiocordycipitaceae</taxon>
        <taxon>Ophiocordyceps</taxon>
    </lineage>
</organism>
<evidence type="ECO:0000256" key="1">
    <source>
        <dbReference type="SAM" id="MobiDB-lite"/>
    </source>
</evidence>
<comment type="caution">
    <text evidence="2">The sequence shown here is derived from an EMBL/GenBank/DDBJ whole genome shotgun (WGS) entry which is preliminary data.</text>
</comment>
<feature type="compositionally biased region" description="Low complexity" evidence="1">
    <location>
        <begin position="14"/>
        <end position="39"/>
    </location>
</feature>
<accession>A0A2C5YBE5</accession>
<dbReference type="AlphaFoldDB" id="A0A2C5YBE5"/>
<keyword evidence="3" id="KW-1185">Reference proteome</keyword>
<sequence>MLHAEVMTAAPNYTKSTVDTTSTVPDTTKSTVPDTTKSTQNPSSGAEAQGAFESCTLAHQLILASCKRPTGAPSVAQEKQLDDTFVPSQSHGQDTVLAKTTISGTRLPGATACMPSAHERGAL</sequence>
<evidence type="ECO:0000313" key="2">
    <source>
        <dbReference type="EMBL" id="PHH64201.1"/>
    </source>
</evidence>
<proteinExistence type="predicted"/>
<evidence type="ECO:0000313" key="3">
    <source>
        <dbReference type="Proteomes" id="UP000226192"/>
    </source>
</evidence>